<reference evidence="1" key="1">
    <citation type="journal article" date="2020" name="Stud. Mycol.">
        <title>101 Dothideomycetes genomes: a test case for predicting lifestyles and emergence of pathogens.</title>
        <authorList>
            <person name="Haridas S."/>
            <person name="Albert R."/>
            <person name="Binder M."/>
            <person name="Bloem J."/>
            <person name="Labutti K."/>
            <person name="Salamov A."/>
            <person name="Andreopoulos B."/>
            <person name="Baker S."/>
            <person name="Barry K."/>
            <person name="Bills G."/>
            <person name="Bluhm B."/>
            <person name="Cannon C."/>
            <person name="Castanera R."/>
            <person name="Culley D."/>
            <person name="Daum C."/>
            <person name="Ezra D."/>
            <person name="Gonzalez J."/>
            <person name="Henrissat B."/>
            <person name="Kuo A."/>
            <person name="Liang C."/>
            <person name="Lipzen A."/>
            <person name="Lutzoni F."/>
            <person name="Magnuson J."/>
            <person name="Mondo S."/>
            <person name="Nolan M."/>
            <person name="Ohm R."/>
            <person name="Pangilinan J."/>
            <person name="Park H.-J."/>
            <person name="Ramirez L."/>
            <person name="Alfaro M."/>
            <person name="Sun H."/>
            <person name="Tritt A."/>
            <person name="Yoshinaga Y."/>
            <person name="Zwiers L.-H."/>
            <person name="Turgeon B."/>
            <person name="Goodwin S."/>
            <person name="Spatafora J."/>
            <person name="Crous P."/>
            <person name="Grigoriev I."/>
        </authorList>
    </citation>
    <scope>NUCLEOTIDE SEQUENCE</scope>
    <source>
        <strain evidence="1">CBS 627.86</strain>
    </source>
</reference>
<evidence type="ECO:0000313" key="2">
    <source>
        <dbReference type="Proteomes" id="UP000799770"/>
    </source>
</evidence>
<accession>A0A6A5YL48</accession>
<name>A0A6A5YL48_9PLEO</name>
<dbReference type="EMBL" id="ML977358">
    <property type="protein sequence ID" value="KAF2106888.1"/>
    <property type="molecule type" value="Genomic_DNA"/>
</dbReference>
<dbReference type="AlphaFoldDB" id="A0A6A5YL48"/>
<dbReference type="InterPro" id="IPR025444">
    <property type="entry name" value="Monooxy_af470"/>
</dbReference>
<proteinExistence type="predicted"/>
<protein>
    <submittedName>
        <fullName evidence="1">Uncharacterized protein</fullName>
    </submittedName>
</protein>
<gene>
    <name evidence="1" type="ORF">BDV96DRAFT_617097</name>
</gene>
<dbReference type="Proteomes" id="UP000799770">
    <property type="component" value="Unassembled WGS sequence"/>
</dbReference>
<dbReference type="OrthoDB" id="3202396at2759"/>
<sequence length="298" mass="33826">MAFFKTAIKVIRRIRDSIHNTDFSIQTWLLLGASLQTLLLLCLPRNFALLLPISVLLCRFLQLQLRVAGIFPNPEAEEVIYDRITAQYPDSVEKADKGIVVLVLAASMSHPNGGFVEGMDKLGKYFESMWQDANTHRERYGYLGNTPSLTAELSANDEYGPRRGDDKGKTMMWLSYWKTLDGLHAFANEGSHLQGMVWWEKVVDKYKFTGLMHEVYEVPAGNWENVSANFRPFGLTNARFPVETEKDGQKVTEWVPGVRSMTKGRGTMNKNVEKEWKNMTVRMGRPNGSVGLRKRTAA</sequence>
<organism evidence="1 2">
    <name type="scientific">Lophiotrema nucula</name>
    <dbReference type="NCBI Taxonomy" id="690887"/>
    <lineage>
        <taxon>Eukaryota</taxon>
        <taxon>Fungi</taxon>
        <taxon>Dikarya</taxon>
        <taxon>Ascomycota</taxon>
        <taxon>Pezizomycotina</taxon>
        <taxon>Dothideomycetes</taxon>
        <taxon>Pleosporomycetidae</taxon>
        <taxon>Pleosporales</taxon>
        <taxon>Lophiotremataceae</taxon>
        <taxon>Lophiotrema</taxon>
    </lineage>
</organism>
<keyword evidence="2" id="KW-1185">Reference proteome</keyword>
<evidence type="ECO:0000313" key="1">
    <source>
        <dbReference type="EMBL" id="KAF2106888.1"/>
    </source>
</evidence>
<dbReference type="Pfam" id="PF13826">
    <property type="entry name" value="Monooxy_af470-like"/>
    <property type="match status" value="1"/>
</dbReference>